<dbReference type="PANTHER" id="PTHR24014">
    <property type="entry name" value="2-OXOGLUTARATE AND IRON-DEPENDENT OXYGENASE DOMAIN-CONTAINING PROTEIN 2"/>
    <property type="match status" value="1"/>
</dbReference>
<gene>
    <name evidence="8" type="ORF">LGLO00237_LOCUS30318</name>
</gene>
<evidence type="ECO:0000256" key="4">
    <source>
        <dbReference type="ARBA" id="ARBA00022964"/>
    </source>
</evidence>
<dbReference type="PANTHER" id="PTHR24014:SF4">
    <property type="entry name" value="2-OXOGLUTARATE AND IRON-DEPENDENT OXYGENASE DOMAIN-CONTAINING PROTEIN 2"/>
    <property type="match status" value="1"/>
</dbReference>
<evidence type="ECO:0000259" key="7">
    <source>
        <dbReference type="PROSITE" id="PS51471"/>
    </source>
</evidence>
<dbReference type="EMBL" id="HBIV01043207">
    <property type="protein sequence ID" value="CAE0678536.1"/>
    <property type="molecule type" value="Transcribed_RNA"/>
</dbReference>
<evidence type="ECO:0000256" key="3">
    <source>
        <dbReference type="ARBA" id="ARBA00022896"/>
    </source>
</evidence>
<organism evidence="8">
    <name type="scientific">Lotharella globosa</name>
    <dbReference type="NCBI Taxonomy" id="91324"/>
    <lineage>
        <taxon>Eukaryota</taxon>
        <taxon>Sar</taxon>
        <taxon>Rhizaria</taxon>
        <taxon>Cercozoa</taxon>
        <taxon>Chlorarachniophyceae</taxon>
        <taxon>Lotharella</taxon>
    </lineage>
</organism>
<evidence type="ECO:0000256" key="1">
    <source>
        <dbReference type="ARBA" id="ARBA00001961"/>
    </source>
</evidence>
<dbReference type="GO" id="GO:0051213">
    <property type="term" value="F:dioxygenase activity"/>
    <property type="evidence" value="ECO:0007669"/>
    <property type="project" value="UniProtKB-KW"/>
</dbReference>
<dbReference type="GO" id="GO:0016705">
    <property type="term" value="F:oxidoreductase activity, acting on paired donors, with incorporation or reduction of molecular oxygen"/>
    <property type="evidence" value="ECO:0007669"/>
    <property type="project" value="InterPro"/>
</dbReference>
<sequence length="314" mass="36343">MSFEQLTDEERKMIKDIEPHLPDHIRSLPKEKQREVLIGHIMKVREQSNSEALYFKSLEAYKAKDTNLYDLKNWVFDKRFIEILANAKADQGRKRSPEDSKGALNGVEEVSPGVFRFPMLDVKFAGRLIDEVDYFQKWSEENGVHVHRPNSMNNYGAILDHFGFRPVLQNLMKWAIDPLTTRFFPHVGRLDGDHHGFMVSYQKGKDTKLDFHRDDSEVTLNLCMGRKFKGGDLYFGGVRCLKHQQVPPTKEEEVTVGHEAGYALLHLGAHRHAAKHIEDGHRENLILWCRSETYRKRSTVGPHVPTRVENTLQT</sequence>
<dbReference type="SMART" id="SM00702">
    <property type="entry name" value="P4Hc"/>
    <property type="match status" value="1"/>
</dbReference>
<reference evidence="8" key="1">
    <citation type="submission" date="2021-01" db="EMBL/GenBank/DDBJ databases">
        <authorList>
            <person name="Corre E."/>
            <person name="Pelletier E."/>
            <person name="Niang G."/>
            <person name="Scheremetjew M."/>
            <person name="Finn R."/>
            <person name="Kale V."/>
            <person name="Holt S."/>
            <person name="Cochrane G."/>
            <person name="Meng A."/>
            <person name="Brown T."/>
            <person name="Cohen L."/>
        </authorList>
    </citation>
    <scope>NUCLEOTIDE SEQUENCE</scope>
    <source>
        <strain evidence="8">CCCM811</strain>
    </source>
</reference>
<dbReference type="GO" id="GO:0031418">
    <property type="term" value="F:L-ascorbic acid binding"/>
    <property type="evidence" value="ECO:0007669"/>
    <property type="project" value="UniProtKB-KW"/>
</dbReference>
<dbReference type="PROSITE" id="PS51471">
    <property type="entry name" value="FE2OG_OXY"/>
    <property type="match status" value="1"/>
</dbReference>
<name>A0A7S4DY99_9EUKA</name>
<dbReference type="InterPro" id="IPR005123">
    <property type="entry name" value="Oxoglu/Fe-dep_dioxygenase_dom"/>
</dbReference>
<evidence type="ECO:0000256" key="2">
    <source>
        <dbReference type="ARBA" id="ARBA00022723"/>
    </source>
</evidence>
<keyword evidence="6" id="KW-0408">Iron</keyword>
<evidence type="ECO:0000256" key="6">
    <source>
        <dbReference type="ARBA" id="ARBA00023004"/>
    </source>
</evidence>
<dbReference type="GO" id="GO:0005506">
    <property type="term" value="F:iron ion binding"/>
    <property type="evidence" value="ECO:0007669"/>
    <property type="project" value="InterPro"/>
</dbReference>
<proteinExistence type="predicted"/>
<dbReference type="Pfam" id="PF25238">
    <property type="entry name" value="OGFOD2-like"/>
    <property type="match status" value="1"/>
</dbReference>
<keyword evidence="3" id="KW-0847">Vitamin C</keyword>
<dbReference type="InterPro" id="IPR006620">
    <property type="entry name" value="Pro_4_hyd_alph"/>
</dbReference>
<keyword evidence="4" id="KW-0223">Dioxygenase</keyword>
<keyword evidence="5" id="KW-0560">Oxidoreductase</keyword>
<evidence type="ECO:0000256" key="5">
    <source>
        <dbReference type="ARBA" id="ARBA00023002"/>
    </source>
</evidence>
<protein>
    <recommendedName>
        <fullName evidence="7">Fe2OG dioxygenase domain-containing protein</fullName>
    </recommendedName>
</protein>
<accession>A0A7S4DY99</accession>
<feature type="domain" description="Fe2OG dioxygenase" evidence="7">
    <location>
        <begin position="191"/>
        <end position="291"/>
    </location>
</feature>
<dbReference type="AlphaFoldDB" id="A0A7S4DY99"/>
<evidence type="ECO:0000313" key="8">
    <source>
        <dbReference type="EMBL" id="CAE0678536.1"/>
    </source>
</evidence>
<keyword evidence="2" id="KW-0479">Metal-binding</keyword>
<comment type="cofactor">
    <cofactor evidence="1">
        <name>L-ascorbate</name>
        <dbReference type="ChEBI" id="CHEBI:38290"/>
    </cofactor>
</comment>